<comment type="similarity">
    <text evidence="1">Belongs to the zinc-associated anti-sigma factor (ZAS) superfamily. Anti-sigma-W factor family.</text>
</comment>
<evidence type="ECO:0000256" key="1">
    <source>
        <dbReference type="ARBA" id="ARBA00024353"/>
    </source>
</evidence>
<dbReference type="EMBL" id="AORV01000044">
    <property type="protein sequence ID" value="EMS70979.1"/>
    <property type="molecule type" value="Genomic_DNA"/>
</dbReference>
<dbReference type="InterPro" id="IPR041916">
    <property type="entry name" value="Anti_sigma_zinc_sf"/>
</dbReference>
<evidence type="ECO:0000313" key="5">
    <source>
        <dbReference type="Proteomes" id="UP000014155"/>
    </source>
</evidence>
<proteinExistence type="inferred from homology"/>
<evidence type="ECO:0000259" key="3">
    <source>
        <dbReference type="Pfam" id="PF13490"/>
    </source>
</evidence>
<gene>
    <name evidence="4" type="ORF">CTER_3199</name>
</gene>
<comment type="caution">
    <text evidence="4">The sequence shown here is derived from an EMBL/GenBank/DDBJ whole genome shotgun (WGS) entry which is preliminary data.</text>
</comment>
<dbReference type="STRING" id="1195236.CTER_3199"/>
<dbReference type="Proteomes" id="UP000014155">
    <property type="component" value="Unassembled WGS sequence"/>
</dbReference>
<name>S0FPB4_RUMCE</name>
<protein>
    <recommendedName>
        <fullName evidence="2">Anti-sigma-W factor RsiW</fullName>
    </recommendedName>
</protein>
<dbReference type="InterPro" id="IPR027383">
    <property type="entry name" value="Znf_put"/>
</dbReference>
<reference evidence="4 5" key="1">
    <citation type="journal article" date="2013" name="Genome Announc.">
        <title>Draft Genome Sequence of the Cellulolytic, Mesophilic, Anaerobic Bacterium Clostridium termitidis Strain CT1112 (DSM 5398).</title>
        <authorList>
            <person name="Lal S."/>
            <person name="Ramachandran U."/>
            <person name="Zhang X."/>
            <person name="Munir R."/>
            <person name="Sparling R."/>
            <person name="Levin D.B."/>
        </authorList>
    </citation>
    <scope>NUCLEOTIDE SEQUENCE [LARGE SCALE GENOMIC DNA]</scope>
    <source>
        <strain evidence="4 5">CT1112</strain>
    </source>
</reference>
<dbReference type="Gene3D" id="1.10.10.1320">
    <property type="entry name" value="Anti-sigma factor, zinc-finger domain"/>
    <property type="match status" value="1"/>
</dbReference>
<keyword evidence="5" id="KW-1185">Reference proteome</keyword>
<accession>S0FPB4</accession>
<organism evidence="4 5">
    <name type="scientific">Ruminiclostridium cellobioparum subsp. termitidis CT1112</name>
    <dbReference type="NCBI Taxonomy" id="1195236"/>
    <lineage>
        <taxon>Bacteria</taxon>
        <taxon>Bacillati</taxon>
        <taxon>Bacillota</taxon>
        <taxon>Clostridia</taxon>
        <taxon>Eubacteriales</taxon>
        <taxon>Oscillospiraceae</taxon>
        <taxon>Ruminiclostridium</taxon>
    </lineage>
</organism>
<dbReference type="PATRIC" id="fig|1195236.3.peg.3422"/>
<evidence type="ECO:0000256" key="2">
    <source>
        <dbReference type="ARBA" id="ARBA00024438"/>
    </source>
</evidence>
<feature type="domain" description="Putative zinc-finger" evidence="3">
    <location>
        <begin position="25"/>
        <end position="54"/>
    </location>
</feature>
<dbReference type="eggNOG" id="ENOG50334PI">
    <property type="taxonomic scope" value="Bacteria"/>
</dbReference>
<dbReference type="AlphaFoldDB" id="S0FPB4"/>
<evidence type="ECO:0000313" key="4">
    <source>
        <dbReference type="EMBL" id="EMS70979.1"/>
    </source>
</evidence>
<sequence length="158" mass="17790">MKEKSILNLNSENNISIKCGKMDGALLQDYLEGTIDPVEKLFVEAHLNTCKDCRRELSELKLMFWELGNKSNYRVEYPQELDEMAGTLIDRVLGKEEKSTARKLVDLQVGNLKGSTRFLDYLPGARKTPEVIKKASRSLAKGVGKGVKKGVERMLTAR</sequence>
<dbReference type="RefSeq" id="WP_004627216.1">
    <property type="nucleotide sequence ID" value="NZ_AORV01000044.1"/>
</dbReference>
<dbReference type="Pfam" id="PF13490">
    <property type="entry name" value="zf-HC2"/>
    <property type="match status" value="1"/>
</dbReference>